<gene>
    <name evidence="1" type="ORF">MAUB_58430</name>
</gene>
<dbReference type="EMBL" id="AP022577">
    <property type="protein sequence ID" value="BBX87970.1"/>
    <property type="molecule type" value="Genomic_DNA"/>
</dbReference>
<sequence>MRDYRVAYVLEDDGEPLAVFLDSLGHCTSGNVMSYARVDEHSDATVDYVRSRPLAQEADYQKLHTCLTRRYGSGPDEPVNLVIDQSGLSALKR</sequence>
<organism evidence="1 2">
    <name type="scientific">Mycolicibacterium aubagnense</name>
    <dbReference type="NCBI Taxonomy" id="319707"/>
    <lineage>
        <taxon>Bacteria</taxon>
        <taxon>Bacillati</taxon>
        <taxon>Actinomycetota</taxon>
        <taxon>Actinomycetes</taxon>
        <taxon>Mycobacteriales</taxon>
        <taxon>Mycobacteriaceae</taxon>
        <taxon>Mycolicibacterium</taxon>
    </lineage>
</organism>
<evidence type="ECO:0000313" key="1">
    <source>
        <dbReference type="EMBL" id="BBX87970.1"/>
    </source>
</evidence>
<protein>
    <submittedName>
        <fullName evidence="1">Uncharacterized protein</fullName>
    </submittedName>
</protein>
<dbReference type="Proteomes" id="UP000465609">
    <property type="component" value="Chromosome"/>
</dbReference>
<keyword evidence="2" id="KW-1185">Reference proteome</keyword>
<evidence type="ECO:0000313" key="2">
    <source>
        <dbReference type="Proteomes" id="UP000465609"/>
    </source>
</evidence>
<reference evidence="1 2" key="1">
    <citation type="journal article" date="2019" name="Emerg. Microbes Infect.">
        <title>Comprehensive subspecies identification of 175 nontuberculous mycobacteria species based on 7547 genomic profiles.</title>
        <authorList>
            <person name="Matsumoto Y."/>
            <person name="Kinjo T."/>
            <person name="Motooka D."/>
            <person name="Nabeya D."/>
            <person name="Jung N."/>
            <person name="Uechi K."/>
            <person name="Horii T."/>
            <person name="Iida T."/>
            <person name="Fujita J."/>
            <person name="Nakamura S."/>
        </authorList>
    </citation>
    <scope>NUCLEOTIDE SEQUENCE [LARGE SCALE GENOMIC DNA]</scope>
    <source>
        <strain evidence="1 2">JCM 15296</strain>
    </source>
</reference>
<name>A0ABM7IMD6_9MYCO</name>
<dbReference type="RefSeq" id="WP_138233507.1">
    <property type="nucleotide sequence ID" value="NZ_AP022577.1"/>
</dbReference>
<proteinExistence type="predicted"/>
<accession>A0ABM7IMD6</accession>